<evidence type="ECO:0008006" key="6">
    <source>
        <dbReference type="Google" id="ProtNLM"/>
    </source>
</evidence>
<dbReference type="AlphaFoldDB" id="A0A5S3VCG5"/>
<name>A0A5S3VCG5_9GAMM</name>
<evidence type="ECO:0000313" key="3">
    <source>
        <dbReference type="EMBL" id="TMO72126.1"/>
    </source>
</evidence>
<dbReference type="EMBL" id="PNBX01000010">
    <property type="protein sequence ID" value="TMO69805.1"/>
    <property type="molecule type" value="Genomic_DNA"/>
</dbReference>
<reference evidence="2" key="3">
    <citation type="submission" date="2019-09" db="EMBL/GenBank/DDBJ databases">
        <title>Co-occurence of chitin degradation, pigmentation and bioactivity in marine Pseudoalteromonas.</title>
        <authorList>
            <person name="Sonnenschein E.C."/>
            <person name="Bech P.K."/>
        </authorList>
    </citation>
    <scope>NUCLEOTIDE SEQUENCE</scope>
    <source>
        <strain evidence="2">S3790</strain>
        <strain evidence="4">S3895</strain>
    </source>
</reference>
<protein>
    <recommendedName>
        <fullName evidence="6">Lipoprotein</fullName>
    </recommendedName>
</protein>
<reference evidence="5" key="2">
    <citation type="submission" date="2019-06" db="EMBL/GenBank/DDBJ databases">
        <title>Co-occurence of chitin degradation, pigmentation and bioactivity in marine Pseudoalteromonas.</title>
        <authorList>
            <person name="Sonnenschein E.C."/>
            <person name="Bech P.K."/>
        </authorList>
    </citation>
    <scope>NUCLEOTIDE SEQUENCE [LARGE SCALE GENOMIC DNA]</scope>
    <source>
        <strain evidence="5">S3790</strain>
        <strain evidence="3">S3895</strain>
    </source>
</reference>
<keyword evidence="1" id="KW-0732">Signal</keyword>
<comment type="caution">
    <text evidence="2">The sequence shown here is derived from an EMBL/GenBank/DDBJ whole genome shotgun (WGS) entry which is preliminary data.</text>
</comment>
<evidence type="ECO:0000256" key="1">
    <source>
        <dbReference type="SAM" id="SignalP"/>
    </source>
</evidence>
<dbReference type="PROSITE" id="PS51257">
    <property type="entry name" value="PROKAR_LIPOPROTEIN"/>
    <property type="match status" value="1"/>
</dbReference>
<sequence>MPKSWFCVLAVLSFLSACSDPTAIIHESSEKSESLSEIENCVVLSPCTNAEKLMLWYSSKLIKGEEEIGVTVTLPSNMVIKSAFLAGEEMNMGYIPVFFEQEKNGQFYATTMVGLCTTQVMQWRLTLNVVDNTNQESLYDFPLYVIQ</sequence>
<evidence type="ECO:0000313" key="2">
    <source>
        <dbReference type="EMBL" id="TMO69805.1"/>
    </source>
</evidence>
<dbReference type="Proteomes" id="UP000307164">
    <property type="component" value="Unassembled WGS sequence"/>
</dbReference>
<proteinExistence type="predicted"/>
<evidence type="ECO:0000313" key="5">
    <source>
        <dbReference type="Proteomes" id="UP000307217"/>
    </source>
</evidence>
<organism evidence="2 5">
    <name type="scientific">Pseudoalteromonas aurantia</name>
    <dbReference type="NCBI Taxonomy" id="43654"/>
    <lineage>
        <taxon>Bacteria</taxon>
        <taxon>Pseudomonadati</taxon>
        <taxon>Pseudomonadota</taxon>
        <taxon>Gammaproteobacteria</taxon>
        <taxon>Alteromonadales</taxon>
        <taxon>Pseudoalteromonadaceae</taxon>
        <taxon>Pseudoalteromonas</taxon>
    </lineage>
</organism>
<evidence type="ECO:0000313" key="4">
    <source>
        <dbReference type="Proteomes" id="UP000307164"/>
    </source>
</evidence>
<feature type="chain" id="PRO_5024391106" description="Lipoprotein" evidence="1">
    <location>
        <begin position="20"/>
        <end position="147"/>
    </location>
</feature>
<dbReference type="EMBL" id="PNBW01000083">
    <property type="protein sequence ID" value="TMO72126.1"/>
    <property type="molecule type" value="Genomic_DNA"/>
</dbReference>
<dbReference type="OrthoDB" id="6238758at2"/>
<feature type="signal peptide" evidence="1">
    <location>
        <begin position="1"/>
        <end position="19"/>
    </location>
</feature>
<reference evidence="2 5" key="1">
    <citation type="submission" date="2018-01" db="EMBL/GenBank/DDBJ databases">
        <authorList>
            <person name="Paulsen S."/>
            <person name="Gram L.K."/>
        </authorList>
    </citation>
    <scope>NUCLEOTIDE SEQUENCE [LARGE SCALE GENOMIC DNA]</scope>
    <source>
        <strain evidence="2 5">S3790</strain>
        <strain evidence="3">S3895</strain>
    </source>
</reference>
<keyword evidence="4" id="KW-1185">Reference proteome</keyword>
<dbReference type="Proteomes" id="UP000307217">
    <property type="component" value="Unassembled WGS sequence"/>
</dbReference>
<gene>
    <name evidence="2" type="ORF">CWC19_03420</name>
    <name evidence="3" type="ORF">CWC20_16015</name>
</gene>
<dbReference type="RefSeq" id="WP_138589996.1">
    <property type="nucleotide sequence ID" value="NZ_PNBW01000083.1"/>
</dbReference>
<accession>A0A5S3VCG5</accession>